<dbReference type="Pfam" id="PF07729">
    <property type="entry name" value="FCD"/>
    <property type="match status" value="1"/>
</dbReference>
<organism evidence="5 6">
    <name type="scientific">Rhodococcus rhodochrous J45</name>
    <dbReference type="NCBI Taxonomy" id="935266"/>
    <lineage>
        <taxon>Bacteria</taxon>
        <taxon>Bacillati</taxon>
        <taxon>Actinomycetota</taxon>
        <taxon>Actinomycetes</taxon>
        <taxon>Mycobacteriales</taxon>
        <taxon>Nocardiaceae</taxon>
        <taxon>Rhodococcus</taxon>
    </lineage>
</organism>
<dbReference type="PRINTS" id="PR00033">
    <property type="entry name" value="HTHASNC"/>
</dbReference>
<dbReference type="SUPFAM" id="SSF48008">
    <property type="entry name" value="GntR ligand-binding domain-like"/>
    <property type="match status" value="1"/>
</dbReference>
<feature type="domain" description="HTH gntR-type" evidence="4">
    <location>
        <begin position="1"/>
        <end position="65"/>
    </location>
</feature>
<dbReference type="InterPro" id="IPR000524">
    <property type="entry name" value="Tscrpt_reg_HTH_GntR"/>
</dbReference>
<dbReference type="InterPro" id="IPR036390">
    <property type="entry name" value="WH_DNA-bd_sf"/>
</dbReference>
<dbReference type="InterPro" id="IPR008920">
    <property type="entry name" value="TF_FadR/GntR_C"/>
</dbReference>
<dbReference type="PANTHER" id="PTHR43537">
    <property type="entry name" value="TRANSCRIPTIONAL REGULATOR, GNTR FAMILY"/>
    <property type="match status" value="1"/>
</dbReference>
<dbReference type="PROSITE" id="PS50949">
    <property type="entry name" value="HTH_GNTR"/>
    <property type="match status" value="1"/>
</dbReference>
<dbReference type="PRINTS" id="PR00035">
    <property type="entry name" value="HTHGNTR"/>
</dbReference>
<dbReference type="AlphaFoldDB" id="A0A562E372"/>
<proteinExistence type="predicted"/>
<dbReference type="GO" id="GO:0043565">
    <property type="term" value="F:sequence-specific DNA binding"/>
    <property type="evidence" value="ECO:0007669"/>
    <property type="project" value="InterPro"/>
</dbReference>
<dbReference type="EMBL" id="VLJT01000026">
    <property type="protein sequence ID" value="TWH16154.1"/>
    <property type="molecule type" value="Genomic_DNA"/>
</dbReference>
<dbReference type="RefSeq" id="WP_145692135.1">
    <property type="nucleotide sequence ID" value="NZ_VLJT01000026.1"/>
</dbReference>
<protein>
    <submittedName>
        <fullName evidence="5">DNA-binding GntR family transcriptional regulator</fullName>
    </submittedName>
</protein>
<dbReference type="SUPFAM" id="SSF46785">
    <property type="entry name" value="Winged helix' DNA-binding domain"/>
    <property type="match status" value="1"/>
</dbReference>
<sequence length="207" mass="22815">MSELSNAIFDLIVAGTFRPGEKLNEIELAERFGVSRTPVREALKTLASSGVITIERNKGARVVDHSPDSVEAMYAARSVMEPYAAKLASETMSDEDIAELRRLAEDMYAKVSDDPNLAEIAALNNAFHSAIVSKCPNTRVAEMTMSMLKPLVASRTFRVYTEAQLMRSALHHLEIVDAMAHRDPEWVEAIMRAHIRSGYHSAIAGPS</sequence>
<dbReference type="Gene3D" id="1.20.120.530">
    <property type="entry name" value="GntR ligand-binding domain-like"/>
    <property type="match status" value="1"/>
</dbReference>
<evidence type="ECO:0000256" key="2">
    <source>
        <dbReference type="ARBA" id="ARBA00023125"/>
    </source>
</evidence>
<dbReference type="InterPro" id="IPR011711">
    <property type="entry name" value="GntR_C"/>
</dbReference>
<name>A0A562E372_RHORH</name>
<gene>
    <name evidence="5" type="ORF">L618_002800000410</name>
</gene>
<dbReference type="Pfam" id="PF00392">
    <property type="entry name" value="GntR"/>
    <property type="match status" value="1"/>
</dbReference>
<keyword evidence="1" id="KW-0805">Transcription regulation</keyword>
<keyword evidence="3" id="KW-0804">Transcription</keyword>
<dbReference type="GO" id="GO:0003700">
    <property type="term" value="F:DNA-binding transcription factor activity"/>
    <property type="evidence" value="ECO:0007669"/>
    <property type="project" value="InterPro"/>
</dbReference>
<reference evidence="5 6" key="1">
    <citation type="submission" date="2019-07" db="EMBL/GenBank/DDBJ databases">
        <title>Genome sequencing of lignin-degrading bacterial isolates.</title>
        <authorList>
            <person name="Gladden J."/>
        </authorList>
    </citation>
    <scope>NUCLEOTIDE SEQUENCE [LARGE SCALE GENOMIC DNA]</scope>
    <source>
        <strain evidence="5 6">J45</strain>
    </source>
</reference>
<evidence type="ECO:0000313" key="5">
    <source>
        <dbReference type="EMBL" id="TWH16154.1"/>
    </source>
</evidence>
<dbReference type="PANTHER" id="PTHR43537:SF5">
    <property type="entry name" value="UXU OPERON TRANSCRIPTIONAL REGULATOR"/>
    <property type="match status" value="1"/>
</dbReference>
<evidence type="ECO:0000313" key="6">
    <source>
        <dbReference type="Proteomes" id="UP000317573"/>
    </source>
</evidence>
<accession>A0A562E372</accession>
<evidence type="ECO:0000256" key="1">
    <source>
        <dbReference type="ARBA" id="ARBA00023015"/>
    </source>
</evidence>
<comment type="caution">
    <text evidence="5">The sequence shown here is derived from an EMBL/GenBank/DDBJ whole genome shotgun (WGS) entry which is preliminary data.</text>
</comment>
<dbReference type="CDD" id="cd07377">
    <property type="entry name" value="WHTH_GntR"/>
    <property type="match status" value="1"/>
</dbReference>
<evidence type="ECO:0000259" key="4">
    <source>
        <dbReference type="PROSITE" id="PS50949"/>
    </source>
</evidence>
<dbReference type="InterPro" id="IPR036388">
    <property type="entry name" value="WH-like_DNA-bd_sf"/>
</dbReference>
<evidence type="ECO:0000256" key="3">
    <source>
        <dbReference type="ARBA" id="ARBA00023163"/>
    </source>
</evidence>
<keyword evidence="2 5" id="KW-0238">DNA-binding</keyword>
<dbReference type="Proteomes" id="UP000317573">
    <property type="component" value="Unassembled WGS sequence"/>
</dbReference>
<dbReference type="SMART" id="SM00345">
    <property type="entry name" value="HTH_GNTR"/>
    <property type="match status" value="1"/>
</dbReference>
<dbReference type="SMART" id="SM00895">
    <property type="entry name" value="FCD"/>
    <property type="match status" value="1"/>
</dbReference>
<dbReference type="Gene3D" id="1.10.10.10">
    <property type="entry name" value="Winged helix-like DNA-binding domain superfamily/Winged helix DNA-binding domain"/>
    <property type="match status" value="1"/>
</dbReference>
<dbReference type="InterPro" id="IPR000485">
    <property type="entry name" value="AsnC-type_HTH_dom"/>
</dbReference>